<protein>
    <submittedName>
        <fullName evidence="1">Uncharacterized protein</fullName>
    </submittedName>
</protein>
<gene>
    <name evidence="1" type="ORF">Vadar_023178</name>
</gene>
<accession>A0ACB7ZEQ0</accession>
<keyword evidence="2" id="KW-1185">Reference proteome</keyword>
<dbReference type="EMBL" id="CM037162">
    <property type="protein sequence ID" value="KAH7863897.1"/>
    <property type="molecule type" value="Genomic_DNA"/>
</dbReference>
<evidence type="ECO:0000313" key="2">
    <source>
        <dbReference type="Proteomes" id="UP000828048"/>
    </source>
</evidence>
<name>A0ACB7ZEQ0_9ERIC</name>
<reference evidence="1 2" key="1">
    <citation type="journal article" date="2021" name="Hortic Res">
        <title>High-quality reference genome and annotation aids understanding of berry development for evergreen blueberry (Vaccinium darrowii).</title>
        <authorList>
            <person name="Yu J."/>
            <person name="Hulse-Kemp A.M."/>
            <person name="Babiker E."/>
            <person name="Staton M."/>
        </authorList>
    </citation>
    <scope>NUCLEOTIDE SEQUENCE [LARGE SCALE GENOMIC DNA]</scope>
    <source>
        <strain evidence="2">cv. NJ 8807/NJ 8810</strain>
        <tissue evidence="1">Young leaf</tissue>
    </source>
</reference>
<organism evidence="1 2">
    <name type="scientific">Vaccinium darrowii</name>
    <dbReference type="NCBI Taxonomy" id="229202"/>
    <lineage>
        <taxon>Eukaryota</taxon>
        <taxon>Viridiplantae</taxon>
        <taxon>Streptophyta</taxon>
        <taxon>Embryophyta</taxon>
        <taxon>Tracheophyta</taxon>
        <taxon>Spermatophyta</taxon>
        <taxon>Magnoliopsida</taxon>
        <taxon>eudicotyledons</taxon>
        <taxon>Gunneridae</taxon>
        <taxon>Pentapetalae</taxon>
        <taxon>asterids</taxon>
        <taxon>Ericales</taxon>
        <taxon>Ericaceae</taxon>
        <taxon>Vaccinioideae</taxon>
        <taxon>Vaccinieae</taxon>
        <taxon>Vaccinium</taxon>
    </lineage>
</organism>
<sequence length="335" mass="37139">MGSMASPNSWSPYNNYRDCSTGICSVYCPQWCYIVFPPPPPSAADDGSGTNFSPLIISIIGILASAFLLIAYYTLISKYCKRRRSSAGGGEVHDEPEPTDVSHMHHHDQWQHGGPAAATTSTGLDQSLIESITVCCYKKEDGLLEEGTTECAVCLSEFQENEKIRLLPKCNHAFHVPCIDMWLKSHSNCPLCRANVVSSQPDPVANNASNFNVSSLRVQPTRDVIVVVEDPGTGYRTESVVENRENGQEIYDKFKSPISLGSFQCPRHLLVSDVLRISEEEEEEIEMGTHRLDMETGSSRGIRDENSMEGERSTSIGRLSWERPDYKGKNSVIPN</sequence>
<proteinExistence type="predicted"/>
<evidence type="ECO:0000313" key="1">
    <source>
        <dbReference type="EMBL" id="KAH7863897.1"/>
    </source>
</evidence>
<dbReference type="Proteomes" id="UP000828048">
    <property type="component" value="Chromosome 12"/>
</dbReference>
<comment type="caution">
    <text evidence="1">The sequence shown here is derived from an EMBL/GenBank/DDBJ whole genome shotgun (WGS) entry which is preliminary data.</text>
</comment>